<gene>
    <name evidence="6" type="ORF">BCY91_07360</name>
</gene>
<keyword evidence="1" id="KW-0805">Transcription regulation</keyword>
<proteinExistence type="predicted"/>
<keyword evidence="2" id="KW-0238">DNA-binding</keyword>
<evidence type="ECO:0000256" key="1">
    <source>
        <dbReference type="ARBA" id="ARBA00023015"/>
    </source>
</evidence>
<dbReference type="CDD" id="cd06267">
    <property type="entry name" value="PBP1_LacI_sugar_binding-like"/>
    <property type="match status" value="1"/>
</dbReference>
<name>A0A419S3T3_9SPHI</name>
<dbReference type="Pfam" id="PF13377">
    <property type="entry name" value="Peripla_BP_3"/>
    <property type="match status" value="1"/>
</dbReference>
<comment type="caution">
    <text evidence="6">The sequence shown here is derived from an EMBL/GenBank/DDBJ whole genome shotgun (WGS) entry which is preliminary data.</text>
</comment>
<dbReference type="PANTHER" id="PTHR30146:SF109">
    <property type="entry name" value="HTH-TYPE TRANSCRIPTIONAL REGULATOR GALS"/>
    <property type="match status" value="1"/>
</dbReference>
<dbReference type="EMBL" id="MBTA01000026">
    <property type="protein sequence ID" value="RKD14298.1"/>
    <property type="molecule type" value="Genomic_DNA"/>
</dbReference>
<dbReference type="RefSeq" id="WP_120182298.1">
    <property type="nucleotide sequence ID" value="NZ_CBINCU010000019.1"/>
</dbReference>
<evidence type="ECO:0000259" key="5">
    <source>
        <dbReference type="PROSITE" id="PS50943"/>
    </source>
</evidence>
<evidence type="ECO:0000259" key="4">
    <source>
        <dbReference type="PROSITE" id="PS50932"/>
    </source>
</evidence>
<dbReference type="SUPFAM" id="SSF53822">
    <property type="entry name" value="Periplasmic binding protein-like I"/>
    <property type="match status" value="1"/>
</dbReference>
<dbReference type="PROSITE" id="PS50932">
    <property type="entry name" value="HTH_LACI_2"/>
    <property type="match status" value="1"/>
</dbReference>
<dbReference type="InterPro" id="IPR046335">
    <property type="entry name" value="LacI/GalR-like_sensor"/>
</dbReference>
<dbReference type="SMART" id="SM00354">
    <property type="entry name" value="HTH_LACI"/>
    <property type="match status" value="1"/>
</dbReference>
<dbReference type="GO" id="GO:0003700">
    <property type="term" value="F:DNA-binding transcription factor activity"/>
    <property type="evidence" value="ECO:0007669"/>
    <property type="project" value="TreeGrafter"/>
</dbReference>
<dbReference type="SUPFAM" id="SSF47413">
    <property type="entry name" value="lambda repressor-like DNA-binding domains"/>
    <property type="match status" value="1"/>
</dbReference>
<dbReference type="AlphaFoldDB" id="A0A419S3T3"/>
<dbReference type="InterPro" id="IPR001387">
    <property type="entry name" value="Cro/C1-type_HTH"/>
</dbReference>
<accession>A0A419S3T3</accession>
<dbReference type="InterPro" id="IPR028082">
    <property type="entry name" value="Peripla_BP_I"/>
</dbReference>
<dbReference type="OrthoDB" id="9803256at2"/>
<dbReference type="PROSITE" id="PS50943">
    <property type="entry name" value="HTH_CROC1"/>
    <property type="match status" value="1"/>
</dbReference>
<dbReference type="Gene3D" id="3.40.50.2300">
    <property type="match status" value="2"/>
</dbReference>
<keyword evidence="3" id="KW-0804">Transcription</keyword>
<organism evidence="6 7">
    <name type="scientific">Pelobium manganitolerans</name>
    <dbReference type="NCBI Taxonomy" id="1842495"/>
    <lineage>
        <taxon>Bacteria</taxon>
        <taxon>Pseudomonadati</taxon>
        <taxon>Bacteroidota</taxon>
        <taxon>Sphingobacteriia</taxon>
        <taxon>Sphingobacteriales</taxon>
        <taxon>Sphingobacteriaceae</taxon>
        <taxon>Pelobium</taxon>
    </lineage>
</organism>
<dbReference type="InterPro" id="IPR010982">
    <property type="entry name" value="Lambda_DNA-bd_dom_sf"/>
</dbReference>
<protein>
    <submittedName>
        <fullName evidence="6">Uncharacterized protein</fullName>
    </submittedName>
</protein>
<feature type="domain" description="HTH lacI-type" evidence="4">
    <location>
        <begin position="4"/>
        <end position="58"/>
    </location>
</feature>
<dbReference type="Proteomes" id="UP000283433">
    <property type="component" value="Unassembled WGS sequence"/>
</dbReference>
<evidence type="ECO:0000256" key="3">
    <source>
        <dbReference type="ARBA" id="ARBA00023163"/>
    </source>
</evidence>
<evidence type="ECO:0000313" key="6">
    <source>
        <dbReference type="EMBL" id="RKD14298.1"/>
    </source>
</evidence>
<dbReference type="InterPro" id="IPR000843">
    <property type="entry name" value="HTH_LacI"/>
</dbReference>
<sequence>MKNVTLKQLAKKLGLSVSTVSRALTDSYEINVETKKRVKALARELNYQPNPFAAFLRKHVSKTIALIIPEISNNFFSQVIKGVETVCQEKDFYVLIYETHEDYQKEVRIINHLIGGRVDGVLISVSSDSDNPDHLKQLLDRNVKLVMYDRVIEDFEASKVYSNDYESTFNGVSHLIDRGCKRILFLKAGENLSTMNQRERAYFDVLEKNGIEADYSLVKSFVPSREVDLDDLTAFILEKKPDAIFCSIERLAIACYDICNKLGVNIPNDIKIITFSCLNVARLLKPSLSTITQPAFEIGKTAAQLLLDEIEGKNEQHEFVNLSLPSTIIKRDSTKRYLG</sequence>
<reference evidence="6 7" key="1">
    <citation type="submission" date="2016-07" db="EMBL/GenBank/DDBJ databases">
        <title>Genome of Pelobium manganitolerans.</title>
        <authorList>
            <person name="Wu S."/>
            <person name="Wang G."/>
        </authorList>
    </citation>
    <scope>NUCLEOTIDE SEQUENCE [LARGE SCALE GENOMIC DNA]</scope>
    <source>
        <strain evidence="6 7">YS-25</strain>
    </source>
</reference>
<keyword evidence="7" id="KW-1185">Reference proteome</keyword>
<dbReference type="Pfam" id="PF00356">
    <property type="entry name" value="LacI"/>
    <property type="match status" value="1"/>
</dbReference>
<feature type="domain" description="HTH cro/C1-type" evidence="5">
    <location>
        <begin position="2"/>
        <end position="48"/>
    </location>
</feature>
<dbReference type="GO" id="GO:0000976">
    <property type="term" value="F:transcription cis-regulatory region binding"/>
    <property type="evidence" value="ECO:0007669"/>
    <property type="project" value="TreeGrafter"/>
</dbReference>
<dbReference type="CDD" id="cd01392">
    <property type="entry name" value="HTH_LacI"/>
    <property type="match status" value="1"/>
</dbReference>
<evidence type="ECO:0000256" key="2">
    <source>
        <dbReference type="ARBA" id="ARBA00023125"/>
    </source>
</evidence>
<dbReference type="Gene3D" id="1.10.260.40">
    <property type="entry name" value="lambda repressor-like DNA-binding domains"/>
    <property type="match status" value="1"/>
</dbReference>
<evidence type="ECO:0000313" key="7">
    <source>
        <dbReference type="Proteomes" id="UP000283433"/>
    </source>
</evidence>
<dbReference type="PANTHER" id="PTHR30146">
    <property type="entry name" value="LACI-RELATED TRANSCRIPTIONAL REPRESSOR"/>
    <property type="match status" value="1"/>
</dbReference>